<gene>
    <name evidence="2" type="ORF">ROA7450_02355</name>
</gene>
<name>A0A1X6ZDA9_9RHOB</name>
<dbReference type="EMBL" id="FWFX01000006">
    <property type="protein sequence ID" value="SLN47538.1"/>
    <property type="molecule type" value="Genomic_DNA"/>
</dbReference>
<protein>
    <recommendedName>
        <fullName evidence="1">HEPN domain-containing protein</fullName>
    </recommendedName>
</protein>
<keyword evidence="3" id="KW-1185">Reference proteome</keyword>
<evidence type="ECO:0000313" key="2">
    <source>
        <dbReference type="EMBL" id="SLN47538.1"/>
    </source>
</evidence>
<sequence>MKNPDKDFESISPILFCDISKQYLLAAQIIWNSEFSGKNPFFWNKPMILRPLSQLLGVAIEASLKGLISSRGDKPPKTHCISKLFQDLADTKLEAAINLKLRGMVLPEEVAINNPNLDNEELKKLYRQLKTHIELLDLVYSRPFVSRYPILGVHSMPDVPALIIIAEEFQNRLDIEKSNWVPNQT</sequence>
<accession>A0A1X6ZDA9</accession>
<dbReference type="Pfam" id="PF05168">
    <property type="entry name" value="HEPN"/>
    <property type="match status" value="1"/>
</dbReference>
<dbReference type="InterPro" id="IPR007842">
    <property type="entry name" value="HEPN_dom"/>
</dbReference>
<dbReference type="Proteomes" id="UP000193061">
    <property type="component" value="Unassembled WGS sequence"/>
</dbReference>
<evidence type="ECO:0000313" key="3">
    <source>
        <dbReference type="Proteomes" id="UP000193061"/>
    </source>
</evidence>
<reference evidence="2 3" key="1">
    <citation type="submission" date="2017-03" db="EMBL/GenBank/DDBJ databases">
        <authorList>
            <person name="Afonso C.L."/>
            <person name="Miller P.J."/>
            <person name="Scott M.A."/>
            <person name="Spackman E."/>
            <person name="Goraichik I."/>
            <person name="Dimitrov K.M."/>
            <person name="Suarez D.L."/>
            <person name="Swayne D.E."/>
        </authorList>
    </citation>
    <scope>NUCLEOTIDE SEQUENCE [LARGE SCALE GENOMIC DNA]</scope>
    <source>
        <strain evidence="2 3">CECT 7450</strain>
    </source>
</reference>
<evidence type="ECO:0000259" key="1">
    <source>
        <dbReference type="Pfam" id="PF05168"/>
    </source>
</evidence>
<proteinExistence type="predicted"/>
<dbReference type="AlphaFoldDB" id="A0A1X6ZDA9"/>
<feature type="domain" description="HEPN" evidence="1">
    <location>
        <begin position="59"/>
        <end position="98"/>
    </location>
</feature>
<organism evidence="2 3">
    <name type="scientific">Roseovarius albus</name>
    <dbReference type="NCBI Taxonomy" id="1247867"/>
    <lineage>
        <taxon>Bacteria</taxon>
        <taxon>Pseudomonadati</taxon>
        <taxon>Pseudomonadota</taxon>
        <taxon>Alphaproteobacteria</taxon>
        <taxon>Rhodobacterales</taxon>
        <taxon>Roseobacteraceae</taxon>
        <taxon>Roseovarius</taxon>
    </lineage>
</organism>
<dbReference type="RefSeq" id="WP_085805863.1">
    <property type="nucleotide sequence ID" value="NZ_FWFX01000006.1"/>
</dbReference>